<dbReference type="AlphaFoldDB" id="A0A3M4U5E6"/>
<reference evidence="1 2" key="1">
    <citation type="submission" date="2018-08" db="EMBL/GenBank/DDBJ databases">
        <title>Recombination of ecologically and evolutionarily significant loci maintains genetic cohesion in the Pseudomonas syringae species complex.</title>
        <authorList>
            <person name="Dillon M."/>
            <person name="Thakur S."/>
            <person name="Almeida R.N.D."/>
            <person name="Weir B.S."/>
            <person name="Guttman D.S."/>
        </authorList>
    </citation>
    <scope>NUCLEOTIDE SEQUENCE [LARGE SCALE GENOMIC DNA]</scope>
    <source>
        <strain evidence="1 2">ICMP 9829</strain>
    </source>
</reference>
<proteinExistence type="predicted"/>
<evidence type="ECO:0000313" key="1">
    <source>
        <dbReference type="EMBL" id="RMU03272.1"/>
    </source>
</evidence>
<dbReference type="Proteomes" id="UP000274212">
    <property type="component" value="Unassembled WGS sequence"/>
</dbReference>
<accession>A0A3M4U5E6</accession>
<comment type="caution">
    <text evidence="1">The sequence shown here is derived from an EMBL/GenBank/DDBJ whole genome shotgun (WGS) entry which is preliminary data.</text>
</comment>
<protein>
    <submittedName>
        <fullName evidence="1">Uncharacterized protein</fullName>
    </submittedName>
</protein>
<evidence type="ECO:0000313" key="2">
    <source>
        <dbReference type="Proteomes" id="UP000274212"/>
    </source>
</evidence>
<organism evidence="1 2">
    <name type="scientific">Pseudomonas syringae pv. coriandricola</name>
    <dbReference type="NCBI Taxonomy" id="264453"/>
    <lineage>
        <taxon>Bacteria</taxon>
        <taxon>Pseudomonadati</taxon>
        <taxon>Pseudomonadota</taxon>
        <taxon>Gammaproteobacteria</taxon>
        <taxon>Pseudomonadales</taxon>
        <taxon>Pseudomonadaceae</taxon>
        <taxon>Pseudomonas</taxon>
    </lineage>
</organism>
<gene>
    <name evidence="1" type="ORF">ALP36_100762</name>
</gene>
<sequence length="163" mass="18253">MIASVIALHMSRTKNEVAIDTHIIFLATFITTAGSLWAASEYWEKGLAESLNEPDISPGGCYRVETFKPFWILPMMFHRKANPYKDHSPKWLPWWGYPAFFRLYDHRTGKLVSETEIYDLESAGGPMSWGGGSGMVYAGMIPIGPNVPDCRGDRPATRAAPQE</sequence>
<name>A0A3M4U5E6_9PSED</name>
<dbReference type="EMBL" id="RBTT01000364">
    <property type="protein sequence ID" value="RMU03272.1"/>
    <property type="molecule type" value="Genomic_DNA"/>
</dbReference>